<reference evidence="1" key="1">
    <citation type="submission" date="2020-11" db="EMBL/GenBank/DDBJ databases">
        <authorList>
            <consortium name="DOE Joint Genome Institute"/>
            <person name="Ahrendt S."/>
            <person name="Riley R."/>
            <person name="Andreopoulos W."/>
            <person name="Labutti K."/>
            <person name="Pangilinan J."/>
            <person name="Ruiz-Duenas F.J."/>
            <person name="Barrasa J.M."/>
            <person name="Sanchez-Garcia M."/>
            <person name="Camarero S."/>
            <person name="Miyauchi S."/>
            <person name="Serrano A."/>
            <person name="Linde D."/>
            <person name="Babiker R."/>
            <person name="Drula E."/>
            <person name="Ayuso-Fernandez I."/>
            <person name="Pacheco R."/>
            <person name="Padilla G."/>
            <person name="Ferreira P."/>
            <person name="Barriuso J."/>
            <person name="Kellner H."/>
            <person name="Castanera R."/>
            <person name="Alfaro M."/>
            <person name="Ramirez L."/>
            <person name="Pisabarro A.G."/>
            <person name="Kuo A."/>
            <person name="Tritt A."/>
            <person name="Lipzen A."/>
            <person name="He G."/>
            <person name="Yan M."/>
            <person name="Ng V."/>
            <person name="Cullen D."/>
            <person name="Martin F."/>
            <person name="Rosso M.-N."/>
            <person name="Henrissat B."/>
            <person name="Hibbett D."/>
            <person name="Martinez A.T."/>
            <person name="Grigoriev I.V."/>
        </authorList>
    </citation>
    <scope>NUCLEOTIDE SEQUENCE</scope>
    <source>
        <strain evidence="1">CBS 247.69</strain>
    </source>
</reference>
<proteinExistence type="predicted"/>
<dbReference type="PANTHER" id="PTHR19959">
    <property type="entry name" value="KINESIN LIGHT CHAIN"/>
    <property type="match status" value="1"/>
</dbReference>
<dbReference type="SMART" id="SM00028">
    <property type="entry name" value="TPR"/>
    <property type="match status" value="3"/>
</dbReference>
<dbReference type="Gene3D" id="1.25.40.10">
    <property type="entry name" value="Tetratricopeptide repeat domain"/>
    <property type="match status" value="2"/>
</dbReference>
<dbReference type="InterPro" id="IPR019734">
    <property type="entry name" value="TPR_rpt"/>
</dbReference>
<dbReference type="SUPFAM" id="SSF48452">
    <property type="entry name" value="TPR-like"/>
    <property type="match status" value="1"/>
</dbReference>
<accession>A0A9P6CFC8</accession>
<protein>
    <recommendedName>
        <fullName evidence="3">CHAT domain-containing protein</fullName>
    </recommendedName>
</protein>
<dbReference type="SUPFAM" id="SSF81901">
    <property type="entry name" value="HCP-like"/>
    <property type="match status" value="1"/>
</dbReference>
<evidence type="ECO:0000313" key="1">
    <source>
        <dbReference type="EMBL" id="KAF9463807.1"/>
    </source>
</evidence>
<comment type="caution">
    <text evidence="1">The sequence shown here is derived from an EMBL/GenBank/DDBJ whole genome shotgun (WGS) entry which is preliminary data.</text>
</comment>
<dbReference type="Proteomes" id="UP000807353">
    <property type="component" value="Unassembled WGS sequence"/>
</dbReference>
<name>A0A9P6CFC8_9AGAR</name>
<keyword evidence="2" id="KW-1185">Reference proteome</keyword>
<dbReference type="Pfam" id="PF13374">
    <property type="entry name" value="TPR_10"/>
    <property type="match status" value="1"/>
</dbReference>
<dbReference type="PANTHER" id="PTHR19959:SF119">
    <property type="entry name" value="FUNGAL LIPASE-LIKE DOMAIN-CONTAINING PROTEIN"/>
    <property type="match status" value="1"/>
</dbReference>
<dbReference type="AlphaFoldDB" id="A0A9P6CFC8"/>
<evidence type="ECO:0008006" key="3">
    <source>
        <dbReference type="Google" id="ProtNLM"/>
    </source>
</evidence>
<dbReference type="OrthoDB" id="9991317at2759"/>
<dbReference type="InterPro" id="IPR011990">
    <property type="entry name" value="TPR-like_helical_dom_sf"/>
</dbReference>
<evidence type="ECO:0000313" key="2">
    <source>
        <dbReference type="Proteomes" id="UP000807353"/>
    </source>
</evidence>
<organism evidence="1 2">
    <name type="scientific">Collybia nuda</name>
    <dbReference type="NCBI Taxonomy" id="64659"/>
    <lineage>
        <taxon>Eukaryota</taxon>
        <taxon>Fungi</taxon>
        <taxon>Dikarya</taxon>
        <taxon>Basidiomycota</taxon>
        <taxon>Agaricomycotina</taxon>
        <taxon>Agaricomycetes</taxon>
        <taxon>Agaricomycetidae</taxon>
        <taxon>Agaricales</taxon>
        <taxon>Tricholomatineae</taxon>
        <taxon>Clitocybaceae</taxon>
        <taxon>Collybia</taxon>
    </lineage>
</organism>
<dbReference type="EMBL" id="MU150259">
    <property type="protein sequence ID" value="KAF9463807.1"/>
    <property type="molecule type" value="Genomic_DNA"/>
</dbReference>
<gene>
    <name evidence="1" type="ORF">BDZ94DRAFT_1297647</name>
</gene>
<sequence>MVPRANHPNRIENLENILEKALLEGKQTIKLYSDLGEAYYQSYGKTHQQQDLENAVKYFQCGLGDFSGDMECHCNRPIVLDNLGRALLVKCEQLGKMEDLIKAIAYHQEVFNLSPIGFPGRCMSLNNLGRALKIQYEQFGEMADLEKAMGYLEQALYLSLLGHHLRVFTLNNLAITLQIRYEQLGVATDLGKAIAYYEEAVDLCLLNHSLRSSSLCNLASALQSRHEKYRRMEDLEKAITCHQQAIDMCPSGHALRPSALNNLAIALQIRYERLGKMEDLEKAITFHNEALVLRPPGHPLRSSSLNNLANAFQIKYEHLEHNENLEKAITYHKQALDLRSLGHPFRSASLDNLGHTFYAKYQKLGNQEDVIRPITFYEQATTTISKLPDRLQQLILLPTITSQQELVEKSSHLFLDAAACALSAGTPDIAVQLLGQGRSILWSKIQGYRQSFKDISKKVPDLAQEFQAISKNLEKNATSAHVDIPLQCALSEKWMALLGKMRKLEGFSDYLQVTPFEILKNASAEGPVIMIHCQGDPKLECAQSQVGQLPAGRGDPEYIAYGEILRDQSEDSLPRWGHYIPSSTQCKLVDTIGLVISGLYDYLQSQSRLAIMISNLQL</sequence>